<feature type="non-terminal residue" evidence="1">
    <location>
        <position position="1"/>
    </location>
</feature>
<accession>A0A8S3GCT1</accession>
<evidence type="ECO:0000313" key="1">
    <source>
        <dbReference type="EMBL" id="CAF5160235.1"/>
    </source>
</evidence>
<sequence length="38" mass="4461">CNIKLFDIIIIVLAIIWQMIEEFVPPSWINDEDDIADD</sequence>
<reference evidence="1" key="1">
    <citation type="submission" date="2021-02" db="EMBL/GenBank/DDBJ databases">
        <authorList>
            <person name="Nowell W R."/>
        </authorList>
    </citation>
    <scope>NUCLEOTIDE SEQUENCE</scope>
</reference>
<protein>
    <submittedName>
        <fullName evidence="1">Uncharacterized protein</fullName>
    </submittedName>
</protein>
<dbReference type="Proteomes" id="UP000681720">
    <property type="component" value="Unassembled WGS sequence"/>
</dbReference>
<gene>
    <name evidence="1" type="ORF">BYL167_LOCUS74357</name>
    <name evidence="2" type="ORF">GIL414_LOCUS85667</name>
</gene>
<comment type="caution">
    <text evidence="1">The sequence shown here is derived from an EMBL/GenBank/DDBJ whole genome shotgun (WGS) entry which is preliminary data.</text>
</comment>
<name>A0A8S3GCT1_9BILA</name>
<organism evidence="1 3">
    <name type="scientific">Rotaria magnacalcarata</name>
    <dbReference type="NCBI Taxonomy" id="392030"/>
    <lineage>
        <taxon>Eukaryota</taxon>
        <taxon>Metazoa</taxon>
        <taxon>Spiralia</taxon>
        <taxon>Gnathifera</taxon>
        <taxon>Rotifera</taxon>
        <taxon>Eurotatoria</taxon>
        <taxon>Bdelloidea</taxon>
        <taxon>Philodinida</taxon>
        <taxon>Philodinidae</taxon>
        <taxon>Rotaria</taxon>
    </lineage>
</organism>
<dbReference type="AlphaFoldDB" id="A0A8S3GCT1"/>
<dbReference type="Proteomes" id="UP000681967">
    <property type="component" value="Unassembled WGS sequence"/>
</dbReference>
<evidence type="ECO:0000313" key="2">
    <source>
        <dbReference type="EMBL" id="CAF5223606.1"/>
    </source>
</evidence>
<evidence type="ECO:0000313" key="3">
    <source>
        <dbReference type="Proteomes" id="UP000681967"/>
    </source>
</evidence>
<proteinExistence type="predicted"/>
<dbReference type="EMBL" id="CAJOBJ010371437">
    <property type="protein sequence ID" value="CAF5223606.1"/>
    <property type="molecule type" value="Genomic_DNA"/>
</dbReference>
<dbReference type="EMBL" id="CAJOBH010265169">
    <property type="protein sequence ID" value="CAF5160235.1"/>
    <property type="molecule type" value="Genomic_DNA"/>
</dbReference>